<gene>
    <name evidence="8" type="ORF">BVC80_1733g7</name>
</gene>
<dbReference type="GO" id="GO:0016192">
    <property type="term" value="P:vesicle-mediated transport"/>
    <property type="evidence" value="ECO:0007669"/>
    <property type="project" value="TreeGrafter"/>
</dbReference>
<dbReference type="InterPro" id="IPR004895">
    <property type="entry name" value="Prenylated_rab_accept_PRA1"/>
</dbReference>
<keyword evidence="6 7" id="KW-0472">Membrane</keyword>
<evidence type="ECO:0000256" key="4">
    <source>
        <dbReference type="ARBA" id="ARBA00022692"/>
    </source>
</evidence>
<name>A0A200Q8E0_MACCD</name>
<comment type="similarity">
    <text evidence="3 7">Belongs to the PRA1 family.</text>
</comment>
<proteinExistence type="inferred from homology"/>
<protein>
    <recommendedName>
        <fullName evidence="7">PRA1 family protein</fullName>
    </recommendedName>
</protein>
<evidence type="ECO:0000256" key="7">
    <source>
        <dbReference type="RuleBase" id="RU363107"/>
    </source>
</evidence>
<dbReference type="AlphaFoldDB" id="A0A200Q8E0"/>
<keyword evidence="9" id="KW-1185">Reference proteome</keyword>
<dbReference type="Pfam" id="PF03208">
    <property type="entry name" value="PRA1"/>
    <property type="match status" value="1"/>
</dbReference>
<evidence type="ECO:0000256" key="2">
    <source>
        <dbReference type="ARBA" id="ARBA00004141"/>
    </source>
</evidence>
<dbReference type="EMBL" id="MVGT01002752">
    <property type="protein sequence ID" value="OVA06694.1"/>
    <property type="molecule type" value="Genomic_DNA"/>
</dbReference>
<evidence type="ECO:0000313" key="9">
    <source>
        <dbReference type="Proteomes" id="UP000195402"/>
    </source>
</evidence>
<evidence type="ECO:0000256" key="1">
    <source>
        <dbReference type="ARBA" id="ARBA00002501"/>
    </source>
</evidence>
<dbReference type="GO" id="GO:0016020">
    <property type="term" value="C:membrane"/>
    <property type="evidence" value="ECO:0007669"/>
    <property type="project" value="UniProtKB-SubCell"/>
</dbReference>
<reference evidence="8 9" key="1">
    <citation type="journal article" date="2017" name="Mol. Plant">
        <title>The Genome of Medicinal Plant Macleaya cordata Provides New Insights into Benzylisoquinoline Alkaloids Metabolism.</title>
        <authorList>
            <person name="Liu X."/>
            <person name="Liu Y."/>
            <person name="Huang P."/>
            <person name="Ma Y."/>
            <person name="Qing Z."/>
            <person name="Tang Q."/>
            <person name="Cao H."/>
            <person name="Cheng P."/>
            <person name="Zheng Y."/>
            <person name="Yuan Z."/>
            <person name="Zhou Y."/>
            <person name="Liu J."/>
            <person name="Tang Z."/>
            <person name="Zhuo Y."/>
            <person name="Zhang Y."/>
            <person name="Yu L."/>
            <person name="Huang J."/>
            <person name="Yang P."/>
            <person name="Peng Q."/>
            <person name="Zhang J."/>
            <person name="Jiang W."/>
            <person name="Zhang Z."/>
            <person name="Lin K."/>
            <person name="Ro D.K."/>
            <person name="Chen X."/>
            <person name="Xiong X."/>
            <person name="Shang Y."/>
            <person name="Huang S."/>
            <person name="Zeng J."/>
        </authorList>
    </citation>
    <scope>NUCLEOTIDE SEQUENCE [LARGE SCALE GENOMIC DNA]</scope>
    <source>
        <strain evidence="9">cv. BLH2017</strain>
        <tissue evidence="8">Root</tissue>
    </source>
</reference>
<keyword evidence="4 7" id="KW-0812">Transmembrane</keyword>
<dbReference type="InParanoid" id="A0A200Q8E0"/>
<feature type="transmembrane region" description="Helical" evidence="7">
    <location>
        <begin position="73"/>
        <end position="91"/>
    </location>
</feature>
<accession>A0A200Q8E0</accession>
<sequence>MSKTPQSGYYGTIPTTTASTSNSGIEFISRAKERGKSIIATRRPWKELADLSAFDRPSSFGEAMIRIKRNLSYFRVNYAMIMLAILFLSLLWHPISLIVFLIVFVGWFFLYFFRDEPLVVFNRTFDDRLVLIVLSVVTIVALIFTHVWLNVLVSIIIGAVIVVLHSAFRVTDDLFLDEQEVADGGLLSVVGSSMKTAYSHV</sequence>
<evidence type="ECO:0000313" key="8">
    <source>
        <dbReference type="EMBL" id="OVA06694.1"/>
    </source>
</evidence>
<evidence type="ECO:0000256" key="5">
    <source>
        <dbReference type="ARBA" id="ARBA00022989"/>
    </source>
</evidence>
<dbReference type="GO" id="GO:0005794">
    <property type="term" value="C:Golgi apparatus"/>
    <property type="evidence" value="ECO:0007669"/>
    <property type="project" value="TreeGrafter"/>
</dbReference>
<dbReference type="PANTHER" id="PTHR19317:SF84">
    <property type="entry name" value="PRA1 FAMILY PROTEIN"/>
    <property type="match status" value="1"/>
</dbReference>
<dbReference type="PANTHER" id="PTHR19317">
    <property type="entry name" value="PRENYLATED RAB ACCEPTOR 1-RELATED"/>
    <property type="match status" value="1"/>
</dbReference>
<feature type="transmembrane region" description="Helical" evidence="7">
    <location>
        <begin position="125"/>
        <end position="145"/>
    </location>
</feature>
<evidence type="ECO:0000256" key="6">
    <source>
        <dbReference type="ARBA" id="ARBA00023136"/>
    </source>
</evidence>
<dbReference type="OMA" id="FRVNYTF"/>
<feature type="transmembrane region" description="Helical" evidence="7">
    <location>
        <begin position="97"/>
        <end position="113"/>
    </location>
</feature>
<comment type="function">
    <text evidence="1 7">May be involved in both secretory and endocytic intracellular trafficking in the endosomal/prevacuolar compartments.</text>
</comment>
<dbReference type="GO" id="GO:0005783">
    <property type="term" value="C:endoplasmic reticulum"/>
    <property type="evidence" value="ECO:0007669"/>
    <property type="project" value="UniProtKB-ARBA"/>
</dbReference>
<organism evidence="8 9">
    <name type="scientific">Macleaya cordata</name>
    <name type="common">Five-seeded plume-poppy</name>
    <name type="synonym">Bocconia cordata</name>
    <dbReference type="NCBI Taxonomy" id="56857"/>
    <lineage>
        <taxon>Eukaryota</taxon>
        <taxon>Viridiplantae</taxon>
        <taxon>Streptophyta</taxon>
        <taxon>Embryophyta</taxon>
        <taxon>Tracheophyta</taxon>
        <taxon>Spermatophyta</taxon>
        <taxon>Magnoliopsida</taxon>
        <taxon>Ranunculales</taxon>
        <taxon>Papaveraceae</taxon>
        <taxon>Papaveroideae</taxon>
        <taxon>Macleaya</taxon>
    </lineage>
</organism>
<dbReference type="OrthoDB" id="63113at2759"/>
<keyword evidence="5 7" id="KW-1133">Transmembrane helix</keyword>
<comment type="caution">
    <text evidence="8">The sequence shown here is derived from an EMBL/GenBank/DDBJ whole genome shotgun (WGS) entry which is preliminary data.</text>
</comment>
<keyword evidence="7" id="KW-0813">Transport</keyword>
<comment type="subcellular location">
    <subcellularLocation>
        <location evidence="2 7">Membrane</location>
        <topology evidence="2 7">Multi-pass membrane protein</topology>
    </subcellularLocation>
</comment>
<evidence type="ECO:0000256" key="3">
    <source>
        <dbReference type="ARBA" id="ARBA00006483"/>
    </source>
</evidence>
<dbReference type="Proteomes" id="UP000195402">
    <property type="component" value="Unassembled WGS sequence"/>
</dbReference>